<feature type="domain" description="Heterokaryon incompatibility" evidence="1">
    <location>
        <begin position="137"/>
        <end position="232"/>
    </location>
</feature>
<dbReference type="AlphaFoldDB" id="U1GAE6"/>
<protein>
    <recommendedName>
        <fullName evidence="1">Heterokaryon incompatibility domain-containing protein</fullName>
    </recommendedName>
</protein>
<dbReference type="InterPro" id="IPR052895">
    <property type="entry name" value="HetReg/Transcr_Mod"/>
</dbReference>
<dbReference type="HOGENOM" id="CLU_1124530_0_0_1"/>
<dbReference type="PANTHER" id="PTHR24148">
    <property type="entry name" value="ANKYRIN REPEAT DOMAIN-CONTAINING PROTEIN 39 HOMOLOG-RELATED"/>
    <property type="match status" value="1"/>
</dbReference>
<dbReference type="InterPro" id="IPR010730">
    <property type="entry name" value="HET"/>
</dbReference>
<evidence type="ECO:0000313" key="3">
    <source>
        <dbReference type="Proteomes" id="UP000019373"/>
    </source>
</evidence>
<dbReference type="eggNOG" id="ENOG502RMK8">
    <property type="taxonomic scope" value="Eukaryota"/>
</dbReference>
<proteinExistence type="predicted"/>
<keyword evidence="3" id="KW-1185">Reference proteome</keyword>
<dbReference type="Pfam" id="PF06985">
    <property type="entry name" value="HET"/>
    <property type="match status" value="1"/>
</dbReference>
<dbReference type="GeneID" id="19241573"/>
<dbReference type="Proteomes" id="UP000019373">
    <property type="component" value="Unassembled WGS sequence"/>
</dbReference>
<dbReference type="OrthoDB" id="3477286at2759"/>
<dbReference type="EMBL" id="KE721476">
    <property type="protein sequence ID" value="ERF68993.1"/>
    <property type="molecule type" value="Genomic_DNA"/>
</dbReference>
<evidence type="ECO:0000259" key="1">
    <source>
        <dbReference type="Pfam" id="PF06985"/>
    </source>
</evidence>
<dbReference type="PANTHER" id="PTHR24148:SF73">
    <property type="entry name" value="HET DOMAIN PROTEIN (AFU_ORTHOLOGUE AFUA_8G01020)"/>
    <property type="match status" value="1"/>
</dbReference>
<gene>
    <name evidence="2" type="ORF">EPUS_06680</name>
</gene>
<evidence type="ECO:0000313" key="2">
    <source>
        <dbReference type="EMBL" id="ERF68993.1"/>
    </source>
</evidence>
<name>U1GAE6_ENDPU</name>
<accession>U1GAE6</accession>
<sequence length="247" mass="28495">MASQSTTDQSLVTTRTLEFRLQKQGLTNKPESAFKNFYTPKNDFFYSNSPYLDLDSKRREIRLLRVLPPRSYAKHLKAKPWWIPNNAKDGQPITVDKRTIYNMRFLFQKYGIHNPNSPLIACEIVDKVPLSRVDGDYCAISYCAGKPTDTAVILVDGLPFNAFANLEHAIRRTQRSWTSRYPKKELLLWADQICINQRNDVEKTRQVQIMRDIYQRCNETFICLSTPGCENQLLWVPRSGKVPAGAS</sequence>
<reference evidence="3" key="1">
    <citation type="journal article" date="2014" name="BMC Genomics">
        <title>Genome characteristics reveal the impact of lichenization on lichen-forming fungus Endocarpon pusillum Hedwig (Verrucariales, Ascomycota).</title>
        <authorList>
            <person name="Wang Y.-Y."/>
            <person name="Liu B."/>
            <person name="Zhang X.-Y."/>
            <person name="Zhou Q.-M."/>
            <person name="Zhang T."/>
            <person name="Li H."/>
            <person name="Yu Y.-F."/>
            <person name="Zhang X.-L."/>
            <person name="Hao X.-Y."/>
            <person name="Wang M."/>
            <person name="Wang L."/>
            <person name="Wei J.-C."/>
        </authorList>
    </citation>
    <scope>NUCLEOTIDE SEQUENCE [LARGE SCALE GENOMIC DNA]</scope>
    <source>
        <strain evidence="3">Z07020 / HMAS-L-300199</strain>
    </source>
</reference>
<dbReference type="RefSeq" id="XP_007805341.1">
    <property type="nucleotide sequence ID" value="XM_007807150.1"/>
</dbReference>
<organism evidence="2 3">
    <name type="scientific">Endocarpon pusillum (strain Z07020 / HMAS-L-300199)</name>
    <name type="common">Lichen-forming fungus</name>
    <dbReference type="NCBI Taxonomy" id="1263415"/>
    <lineage>
        <taxon>Eukaryota</taxon>
        <taxon>Fungi</taxon>
        <taxon>Dikarya</taxon>
        <taxon>Ascomycota</taxon>
        <taxon>Pezizomycotina</taxon>
        <taxon>Eurotiomycetes</taxon>
        <taxon>Chaetothyriomycetidae</taxon>
        <taxon>Verrucariales</taxon>
        <taxon>Verrucariaceae</taxon>
        <taxon>Endocarpon</taxon>
    </lineage>
</organism>